<evidence type="ECO:0000256" key="1">
    <source>
        <dbReference type="SAM" id="MobiDB-lite"/>
    </source>
</evidence>
<dbReference type="InterPro" id="IPR021899">
    <property type="entry name" value="DUF3511"/>
</dbReference>
<dbReference type="EMBL" id="JAXIOK010000001">
    <property type="protein sequence ID" value="KAK4779833.1"/>
    <property type="molecule type" value="Genomic_DNA"/>
</dbReference>
<gene>
    <name evidence="2" type="ORF">SAY87_015939</name>
</gene>
<proteinExistence type="predicted"/>
<reference evidence="2 3" key="1">
    <citation type="journal article" date="2023" name="Hortic Res">
        <title>Pangenome of water caltrop reveals structural variations and asymmetric subgenome divergence after allopolyploidization.</title>
        <authorList>
            <person name="Zhang X."/>
            <person name="Chen Y."/>
            <person name="Wang L."/>
            <person name="Yuan Y."/>
            <person name="Fang M."/>
            <person name="Shi L."/>
            <person name="Lu R."/>
            <person name="Comes H.P."/>
            <person name="Ma Y."/>
            <person name="Chen Y."/>
            <person name="Huang G."/>
            <person name="Zhou Y."/>
            <person name="Zheng Z."/>
            <person name="Qiu Y."/>
        </authorList>
    </citation>
    <scope>NUCLEOTIDE SEQUENCE [LARGE SCALE GENOMIC DNA]</scope>
    <source>
        <tissue evidence="2">Roots</tissue>
    </source>
</reference>
<protein>
    <recommendedName>
        <fullName evidence="4">DUF3511 domain protein</fullName>
    </recommendedName>
</protein>
<dbReference type="PANTHER" id="PTHR33193">
    <property type="entry name" value="DOMAIN PROTEIN, PUTATIVE (DUF3511)-RELATED"/>
    <property type="match status" value="1"/>
</dbReference>
<dbReference type="Pfam" id="PF12023">
    <property type="entry name" value="DUF3511"/>
    <property type="match status" value="1"/>
</dbReference>
<evidence type="ECO:0008006" key="4">
    <source>
        <dbReference type="Google" id="ProtNLM"/>
    </source>
</evidence>
<name>A0AAN7L0G3_9MYRT</name>
<dbReference type="Proteomes" id="UP001345219">
    <property type="component" value="Chromosome 13"/>
</dbReference>
<evidence type="ECO:0000313" key="3">
    <source>
        <dbReference type="Proteomes" id="UP001345219"/>
    </source>
</evidence>
<dbReference type="PANTHER" id="PTHR33193:SF13">
    <property type="entry name" value="EXPRESSED PROTEIN"/>
    <property type="match status" value="1"/>
</dbReference>
<dbReference type="AlphaFoldDB" id="A0AAN7L0G3"/>
<organism evidence="2 3">
    <name type="scientific">Trapa incisa</name>
    <dbReference type="NCBI Taxonomy" id="236973"/>
    <lineage>
        <taxon>Eukaryota</taxon>
        <taxon>Viridiplantae</taxon>
        <taxon>Streptophyta</taxon>
        <taxon>Embryophyta</taxon>
        <taxon>Tracheophyta</taxon>
        <taxon>Spermatophyta</taxon>
        <taxon>Magnoliopsida</taxon>
        <taxon>eudicotyledons</taxon>
        <taxon>Gunneridae</taxon>
        <taxon>Pentapetalae</taxon>
        <taxon>rosids</taxon>
        <taxon>malvids</taxon>
        <taxon>Myrtales</taxon>
        <taxon>Lythraceae</taxon>
        <taxon>Trapa</taxon>
    </lineage>
</organism>
<accession>A0AAN7L0G3</accession>
<keyword evidence="3" id="KW-1185">Reference proteome</keyword>
<comment type="caution">
    <text evidence="2">The sequence shown here is derived from an EMBL/GenBank/DDBJ whole genome shotgun (WGS) entry which is preliminary data.</text>
</comment>
<evidence type="ECO:0000313" key="2">
    <source>
        <dbReference type="EMBL" id="KAK4779833.1"/>
    </source>
</evidence>
<sequence>MNNGLAYARRPQGCSDRRVEIVSGGCPRHAYGQPPRRSWADQGPGAAEKPWGIRDPETERKKRVARYKAYGEGGTRRVKASLRRGIRWIKDKFSQIVNG</sequence>
<feature type="region of interest" description="Disordered" evidence="1">
    <location>
        <begin position="25"/>
        <end position="58"/>
    </location>
</feature>